<protein>
    <submittedName>
        <fullName evidence="1">Uncharacterized protein</fullName>
    </submittedName>
</protein>
<keyword evidence="2" id="KW-1185">Reference proteome</keyword>
<gene>
    <name evidence="1" type="ORF">HME9302_00431</name>
</gene>
<name>A0A369Q3A3_9SPHN</name>
<accession>A0A369Q3A3</accession>
<dbReference type="Proteomes" id="UP000253727">
    <property type="component" value="Unassembled WGS sequence"/>
</dbReference>
<reference evidence="1 2" key="1">
    <citation type="submission" date="2018-04" db="EMBL/GenBank/DDBJ databases">
        <title>Altererythrobacter sp. HME9302 genome sequencing and assembly.</title>
        <authorList>
            <person name="Kang H."/>
            <person name="Kim H."/>
            <person name="Joh K."/>
        </authorList>
    </citation>
    <scope>NUCLEOTIDE SEQUENCE [LARGE SCALE GENOMIC DNA]</scope>
    <source>
        <strain evidence="1 2">HME9302</strain>
    </source>
</reference>
<dbReference type="EMBL" id="QBKA01000002">
    <property type="protein sequence ID" value="RDC59244.1"/>
    <property type="molecule type" value="Genomic_DNA"/>
</dbReference>
<proteinExistence type="predicted"/>
<evidence type="ECO:0000313" key="1">
    <source>
        <dbReference type="EMBL" id="RDC59244.1"/>
    </source>
</evidence>
<comment type="caution">
    <text evidence="1">The sequence shown here is derived from an EMBL/GenBank/DDBJ whole genome shotgun (WGS) entry which is preliminary data.</text>
</comment>
<dbReference type="AlphaFoldDB" id="A0A369Q3A3"/>
<organism evidence="1 2">
    <name type="scientific">Alteripontixanthobacter maritimus</name>
    <dbReference type="NCBI Taxonomy" id="2161824"/>
    <lineage>
        <taxon>Bacteria</taxon>
        <taxon>Pseudomonadati</taxon>
        <taxon>Pseudomonadota</taxon>
        <taxon>Alphaproteobacteria</taxon>
        <taxon>Sphingomonadales</taxon>
        <taxon>Erythrobacteraceae</taxon>
        <taxon>Alteripontixanthobacter</taxon>
    </lineage>
</organism>
<sequence>MPQPNFAAGNDGPDFAITGRLRRIGGRWLGKAVGVRMVIPYDFHPAIPLRANSFEEGLRVYFEVSCRVRRHVACGLDGGNVFGGRAEEQATAFARMGGGGVARNGRDYRLVDLQTKTLPVRPELVEGLPFT</sequence>
<evidence type="ECO:0000313" key="2">
    <source>
        <dbReference type="Proteomes" id="UP000253727"/>
    </source>
</evidence>